<reference evidence="1 2" key="1">
    <citation type="journal article" date="2014" name="Genome Announc.">
        <title>Draft genome sequences of eight enterohepatic helicobacter species isolated from both laboratory and wild rodents.</title>
        <authorList>
            <person name="Sheh A."/>
            <person name="Shen Z."/>
            <person name="Fox J.G."/>
        </authorList>
    </citation>
    <scope>NUCLEOTIDE SEQUENCE [LARGE SCALE GENOMIC DNA]</scope>
    <source>
        <strain evidence="1 2">MIT 96-1001</strain>
    </source>
</reference>
<dbReference type="RefSeq" id="WP_052086414.1">
    <property type="nucleotide sequence ID" value="NZ_JRPE02000002.1"/>
</dbReference>
<comment type="caution">
    <text evidence="1">The sequence shown here is derived from an EMBL/GenBank/DDBJ whole genome shotgun (WGS) entry which is preliminary data.</text>
</comment>
<accession>A0A4U8T257</accession>
<keyword evidence="2" id="KW-1185">Reference proteome</keyword>
<dbReference type="AlphaFoldDB" id="A0A4U8T257"/>
<dbReference type="EMBL" id="JRPE02000002">
    <property type="protein sequence ID" value="TLD93403.1"/>
    <property type="molecule type" value="Genomic_DNA"/>
</dbReference>
<evidence type="ECO:0000313" key="2">
    <source>
        <dbReference type="Proteomes" id="UP000029921"/>
    </source>
</evidence>
<proteinExistence type="predicted"/>
<organism evidence="1 2">
    <name type="scientific">Helicobacter magdeburgensis</name>
    <dbReference type="NCBI Taxonomy" id="471858"/>
    <lineage>
        <taxon>Bacteria</taxon>
        <taxon>Pseudomonadati</taxon>
        <taxon>Campylobacterota</taxon>
        <taxon>Epsilonproteobacteria</taxon>
        <taxon>Campylobacterales</taxon>
        <taxon>Helicobacteraceae</taxon>
        <taxon>Helicobacter</taxon>
    </lineage>
</organism>
<gene>
    <name evidence="1" type="ORF">LS74_001335</name>
</gene>
<evidence type="ECO:0000313" key="1">
    <source>
        <dbReference type="EMBL" id="TLD93403.1"/>
    </source>
</evidence>
<protein>
    <submittedName>
        <fullName evidence="1">Uncharacterized protein</fullName>
    </submittedName>
</protein>
<dbReference type="Proteomes" id="UP000029921">
    <property type="component" value="Unassembled WGS sequence"/>
</dbReference>
<sequence>MAGIDLNEYNPAIQEYKGYRYFLIEHKYWTCGYIIIDLDLFTKLELRYCKNVTSNEYGYISWVSDPKLDKPVETQKENEIFFGIGDKRFEEFGYGVIPDRRETESIIKEWIDWIVKECKETEQGAILQEPINKEAYQTSGYPLENTL</sequence>
<name>A0A4U8T257_9HELI</name>